<dbReference type="AlphaFoldDB" id="A0ABC8QMB3"/>
<evidence type="ECO:0000313" key="1">
    <source>
        <dbReference type="EMBL" id="CAK9133790.1"/>
    </source>
</evidence>
<evidence type="ECO:0000313" key="2">
    <source>
        <dbReference type="Proteomes" id="UP001642360"/>
    </source>
</evidence>
<sequence length="68" mass="7736">PFSQFTRITQLNSAHYSSDKPSEQFSAQFYPQSNLQLILTLRAIFSSLLPPEQPSARSLKQIQSHCPQ</sequence>
<gene>
    <name evidence="1" type="ORF">ILEXP_LOCUS709</name>
</gene>
<reference evidence="1 2" key="1">
    <citation type="submission" date="2024-02" db="EMBL/GenBank/DDBJ databases">
        <authorList>
            <person name="Vignale AGUSTIN F."/>
            <person name="Sosa J E."/>
            <person name="Modenutti C."/>
        </authorList>
    </citation>
    <scope>NUCLEOTIDE SEQUENCE [LARGE SCALE GENOMIC DNA]</scope>
</reference>
<accession>A0ABC8QMB3</accession>
<protein>
    <submittedName>
        <fullName evidence="1">Uncharacterized protein</fullName>
    </submittedName>
</protein>
<dbReference type="Proteomes" id="UP001642360">
    <property type="component" value="Unassembled WGS sequence"/>
</dbReference>
<comment type="caution">
    <text evidence="1">The sequence shown here is derived from an EMBL/GenBank/DDBJ whole genome shotgun (WGS) entry which is preliminary data.</text>
</comment>
<feature type="non-terminal residue" evidence="1">
    <location>
        <position position="1"/>
    </location>
</feature>
<proteinExistence type="predicted"/>
<organism evidence="1 2">
    <name type="scientific">Ilex paraguariensis</name>
    <name type="common">yerba mate</name>
    <dbReference type="NCBI Taxonomy" id="185542"/>
    <lineage>
        <taxon>Eukaryota</taxon>
        <taxon>Viridiplantae</taxon>
        <taxon>Streptophyta</taxon>
        <taxon>Embryophyta</taxon>
        <taxon>Tracheophyta</taxon>
        <taxon>Spermatophyta</taxon>
        <taxon>Magnoliopsida</taxon>
        <taxon>eudicotyledons</taxon>
        <taxon>Gunneridae</taxon>
        <taxon>Pentapetalae</taxon>
        <taxon>asterids</taxon>
        <taxon>campanulids</taxon>
        <taxon>Aquifoliales</taxon>
        <taxon>Aquifoliaceae</taxon>
        <taxon>Ilex</taxon>
    </lineage>
</organism>
<name>A0ABC8QMB3_9AQUA</name>
<keyword evidence="2" id="KW-1185">Reference proteome</keyword>
<dbReference type="EMBL" id="CAUOFW020000172">
    <property type="protein sequence ID" value="CAK9133790.1"/>
    <property type="molecule type" value="Genomic_DNA"/>
</dbReference>
<feature type="non-terminal residue" evidence="1">
    <location>
        <position position="68"/>
    </location>
</feature>